<sequence>MLPWSKGAVSPPKPIAPDKFDPKERAFPFEDTLEEGGPNTPPIGIYLEGVFFRLQRGPIKEVGVNGCQIDDLIKFTADTIRAFNAKFPCRENSMAITKLEEAWLWCHARTADREARGVEGRDRK</sequence>
<name>X0UHP7_9ZZZZ</name>
<dbReference type="InterPro" id="IPR056098">
    <property type="entry name" value="Acb2/Tad1_hairpin"/>
</dbReference>
<evidence type="ECO:0000259" key="3">
    <source>
        <dbReference type="Pfam" id="PF24729"/>
    </source>
</evidence>
<keyword evidence="1" id="KW-0547">Nucleotide-binding</keyword>
<dbReference type="AlphaFoldDB" id="X0UHP7"/>
<feature type="compositionally biased region" description="Basic and acidic residues" evidence="2">
    <location>
        <begin position="16"/>
        <end position="28"/>
    </location>
</feature>
<dbReference type="Pfam" id="PF24729">
    <property type="entry name" value="Acb2_Tad1_hairpin"/>
    <property type="match status" value="1"/>
</dbReference>
<feature type="domain" description="Acb2/Tad1 hairpin" evidence="3">
    <location>
        <begin position="52"/>
        <end position="111"/>
    </location>
</feature>
<evidence type="ECO:0000256" key="1">
    <source>
        <dbReference type="ARBA" id="ARBA00022741"/>
    </source>
</evidence>
<accession>X0UHP7</accession>
<dbReference type="EMBL" id="BARS01029489">
    <property type="protein sequence ID" value="GAG05105.1"/>
    <property type="molecule type" value="Genomic_DNA"/>
</dbReference>
<proteinExistence type="predicted"/>
<evidence type="ECO:0000313" key="4">
    <source>
        <dbReference type="EMBL" id="GAG05105.1"/>
    </source>
</evidence>
<organism evidence="4">
    <name type="scientific">marine sediment metagenome</name>
    <dbReference type="NCBI Taxonomy" id="412755"/>
    <lineage>
        <taxon>unclassified sequences</taxon>
        <taxon>metagenomes</taxon>
        <taxon>ecological metagenomes</taxon>
    </lineage>
</organism>
<gene>
    <name evidence="4" type="ORF">S01H1_46085</name>
</gene>
<evidence type="ECO:0000256" key="2">
    <source>
        <dbReference type="SAM" id="MobiDB-lite"/>
    </source>
</evidence>
<protein>
    <recommendedName>
        <fullName evidence="3">Acb2/Tad1 hairpin domain-containing protein</fullName>
    </recommendedName>
</protein>
<comment type="caution">
    <text evidence="4">The sequence shown here is derived from an EMBL/GenBank/DDBJ whole genome shotgun (WGS) entry which is preliminary data.</text>
</comment>
<reference evidence="4" key="1">
    <citation type="journal article" date="2014" name="Front. Microbiol.">
        <title>High frequency of phylogenetically diverse reductive dehalogenase-homologous genes in deep subseafloor sedimentary metagenomes.</title>
        <authorList>
            <person name="Kawai M."/>
            <person name="Futagami T."/>
            <person name="Toyoda A."/>
            <person name="Takaki Y."/>
            <person name="Nishi S."/>
            <person name="Hori S."/>
            <person name="Arai W."/>
            <person name="Tsubouchi T."/>
            <person name="Morono Y."/>
            <person name="Uchiyama I."/>
            <person name="Ito T."/>
            <person name="Fujiyama A."/>
            <person name="Inagaki F."/>
            <person name="Takami H."/>
        </authorList>
    </citation>
    <scope>NUCLEOTIDE SEQUENCE</scope>
    <source>
        <strain evidence="4">Expedition CK06-06</strain>
    </source>
</reference>
<feature type="region of interest" description="Disordered" evidence="2">
    <location>
        <begin position="1"/>
        <end position="41"/>
    </location>
</feature>